<evidence type="ECO:0000313" key="3">
    <source>
        <dbReference type="Proteomes" id="UP000189935"/>
    </source>
</evidence>
<keyword evidence="1" id="KW-0812">Transmembrane</keyword>
<feature type="transmembrane region" description="Helical" evidence="1">
    <location>
        <begin position="12"/>
        <end position="30"/>
    </location>
</feature>
<proteinExistence type="predicted"/>
<reference evidence="2 3" key="1">
    <citation type="submission" date="2016-11" db="EMBL/GenBank/DDBJ databases">
        <authorList>
            <person name="Jaros S."/>
            <person name="Januszkiewicz K."/>
            <person name="Wedrychowicz H."/>
        </authorList>
    </citation>
    <scope>NUCLEOTIDE SEQUENCE [LARGE SCALE GENOMIC DNA]</scope>
    <source>
        <strain evidence="2 3">GAS499</strain>
    </source>
</reference>
<sequence>MKVNWSRGFFRAWLALSLAWVGSIGWYEYVNKPWNVNWAPASIRTEGECWTRLAKWPDGQPFDRWDLGEEVDNSSNVEINKKKGAWQASSIPERNRWVAATTQKLIACEAAAPIMQRLARQVTRIWDSEKDDAALLSLPPLGLLIMGWIIGWIGRGFHERAKLP</sequence>
<keyword evidence="1" id="KW-0472">Membrane</keyword>
<dbReference type="EMBL" id="LT670844">
    <property type="protein sequence ID" value="SHJ97582.1"/>
    <property type="molecule type" value="Genomic_DNA"/>
</dbReference>
<accession>A0A1M6NPU1</accession>
<keyword evidence="1" id="KW-1133">Transmembrane helix</keyword>
<evidence type="ECO:0000256" key="1">
    <source>
        <dbReference type="SAM" id="Phobius"/>
    </source>
</evidence>
<name>A0A1M6NPU1_9BRAD</name>
<protein>
    <submittedName>
        <fullName evidence="2">Uncharacterized protein</fullName>
    </submittedName>
</protein>
<organism evidence="2 3">
    <name type="scientific">Bradyrhizobium lablabi</name>
    <dbReference type="NCBI Taxonomy" id="722472"/>
    <lineage>
        <taxon>Bacteria</taxon>
        <taxon>Pseudomonadati</taxon>
        <taxon>Pseudomonadota</taxon>
        <taxon>Alphaproteobacteria</taxon>
        <taxon>Hyphomicrobiales</taxon>
        <taxon>Nitrobacteraceae</taxon>
        <taxon>Bradyrhizobium</taxon>
    </lineage>
</organism>
<feature type="transmembrane region" description="Helical" evidence="1">
    <location>
        <begin position="133"/>
        <end position="154"/>
    </location>
</feature>
<dbReference type="RefSeq" id="WP_079538050.1">
    <property type="nucleotide sequence ID" value="NZ_LT670844.1"/>
</dbReference>
<dbReference type="OrthoDB" id="7933256at2"/>
<dbReference type="AlphaFoldDB" id="A0A1M6NPU1"/>
<gene>
    <name evidence="2" type="ORF">SAMN05444159_2062</name>
</gene>
<evidence type="ECO:0000313" key="2">
    <source>
        <dbReference type="EMBL" id="SHJ97582.1"/>
    </source>
</evidence>
<dbReference type="Proteomes" id="UP000189935">
    <property type="component" value="Chromosome I"/>
</dbReference>